<comment type="function">
    <text evidence="1">Accumulates harmlessly in the cytoplasmic membrane until it reaches a critical concentration that triggers the formation of micron-scale pores (holes) causing host cell membrane disruption and endolysin escape into the periplasmic space. Determines the precise timing of host cell lysis. Participates with the endolysin protein in the sequential events which lead to the programmed host cell lysis releasing the mature viral particles from the host cell.</text>
</comment>
<dbReference type="InterPro" id="IPR032121">
    <property type="entry name" value="Myco_phage_holin"/>
</dbReference>
<keyword evidence="1" id="KW-0204">Cytolysis</keyword>
<feature type="transmembrane region" description="Helical" evidence="1">
    <location>
        <begin position="9"/>
        <end position="28"/>
    </location>
</feature>
<keyword evidence="1" id="KW-0578">Host cell lysis by virus</keyword>
<comment type="domain">
    <text evidence="1">The first transmembrane region undergoes a helix to beta-hairpin conformational change, which is responsible for its self-association and pore formation in the host membrane. The coiled coil region is required for host cell lysis and for cytotoxic activity. The C-terminus determines the size of the hole.</text>
</comment>
<dbReference type="KEGG" id="vg:26629388"/>
<dbReference type="GO" id="GO:0016020">
    <property type="term" value="C:membrane"/>
    <property type="evidence" value="ECO:0007669"/>
    <property type="project" value="UniProtKB-UniRule"/>
</dbReference>
<comment type="subunit">
    <text evidence="1">Homomultimer. Self-associates to form a pore.</text>
</comment>
<keyword evidence="1" id="KW-1032">Host cell membrane</keyword>
<keyword evidence="1" id="KW-1043">Host membrane</keyword>
<keyword evidence="1" id="KW-0472">Membrane</keyword>
<feature type="transmembrane region" description="Helical" evidence="1">
    <location>
        <begin position="40"/>
        <end position="58"/>
    </location>
</feature>
<sequence length="133" mass="13450">MNPKIRQSIYYVGAIVPGLLGLFMLWAGLTQDDADSIQNIVSGVVSILGAGAPATAAIKVGQQRKDGTFDSVSPAEAVVNGVQAVLEAQASAAAEVDKVKTAITGAVNQIPGFGPLAAQIIQASGFDLGKSQG</sequence>
<comment type="subcellular location">
    <subcellularLocation>
        <location evidence="1">Host cell inner membrane</location>
        <topology evidence="1">Multi-pass membrane protein</topology>
    </subcellularLocation>
</comment>
<comment type="similarity">
    <text evidence="1">Belongs to the D29 holin family.</text>
</comment>
<dbReference type="GeneID" id="26629388"/>
<dbReference type="GO" id="GO:0140911">
    <property type="term" value="F:pore-forming activity"/>
    <property type="evidence" value="ECO:0007669"/>
    <property type="project" value="UniProtKB-UniRule"/>
</dbReference>
<keyword evidence="3" id="KW-1185">Reference proteome</keyword>
<evidence type="ECO:0000313" key="3">
    <source>
        <dbReference type="Proteomes" id="UP000201083"/>
    </source>
</evidence>
<proteinExistence type="inferred from homology"/>
<gene>
    <name evidence="2" type="primary">27</name>
    <name evidence="2" type="ORF">LOLLY9_27</name>
</gene>
<protein>
    <recommendedName>
        <fullName evidence="1">Holin</fullName>
    </recommendedName>
</protein>
<organism evidence="2 3">
    <name type="scientific">Mycobacterium phage Lolly9</name>
    <dbReference type="NCBI Taxonomy" id="1698711"/>
    <lineage>
        <taxon>Viruses</taxon>
        <taxon>Duplodnaviria</taxon>
        <taxon>Heunggongvirae</taxon>
        <taxon>Uroviricota</taxon>
        <taxon>Caudoviricetes</taxon>
        <taxon>Vilmaviridae</taxon>
        <taxon>Lclasvirinae</taxon>
        <taxon>Lumosvirus</taxon>
        <taxon>Lumosvirus lolly9</taxon>
    </lineage>
</organism>
<dbReference type="GO" id="GO:0031640">
    <property type="term" value="P:killing of cells of another organism"/>
    <property type="evidence" value="ECO:0007669"/>
    <property type="project" value="UniProtKB-KW"/>
</dbReference>
<dbReference type="HAMAP" id="MF_04168">
    <property type="entry name" value="HOLIN_D29"/>
    <property type="match status" value="1"/>
</dbReference>
<keyword evidence="1" id="KW-1030">Host cell inner membrane</keyword>
<dbReference type="EMBL" id="KT281791">
    <property type="protein sequence ID" value="ALA48445.1"/>
    <property type="molecule type" value="Genomic_DNA"/>
</dbReference>
<accession>A0A0K2FNH4</accession>
<keyword evidence="1" id="KW-1133">Transmembrane helix</keyword>
<dbReference type="Proteomes" id="UP000201083">
    <property type="component" value="Segment"/>
</dbReference>
<comment type="caution">
    <text evidence="1">Lacks conserved residue(s) required for the propagation of feature annotation.</text>
</comment>
<evidence type="ECO:0000256" key="1">
    <source>
        <dbReference type="HAMAP-Rule" id="MF_04168"/>
    </source>
</evidence>
<keyword evidence="1" id="KW-0812">Transmembrane</keyword>
<keyword evidence="1" id="KW-1188">Viral release from host cell</keyword>
<dbReference type="RefSeq" id="YP_009202414.1">
    <property type="nucleotide sequence ID" value="NC_028843.1"/>
</dbReference>
<dbReference type="Pfam" id="PF16081">
    <property type="entry name" value="Phage_holin_7_1"/>
    <property type="match status" value="1"/>
</dbReference>
<dbReference type="GO" id="GO:0020002">
    <property type="term" value="C:host cell plasma membrane"/>
    <property type="evidence" value="ECO:0007669"/>
    <property type="project" value="UniProtKB-SubCell"/>
</dbReference>
<evidence type="ECO:0000313" key="2">
    <source>
        <dbReference type="EMBL" id="ALA48445.1"/>
    </source>
</evidence>
<reference evidence="2 3" key="1">
    <citation type="submission" date="2015-07" db="EMBL/GenBank/DDBJ databases">
        <authorList>
            <person name="Ntshalintshall L."/>
            <person name="Reedoy K."/>
            <person name="Ramruthan J."/>
            <person name="Borthwick M."/>
            <person name="Moodley O.R."/>
            <person name="Larsen M.H."/>
            <person name="Russell D.H."/>
            <person name="Bowman C.A."/>
            <person name="Pope W.A."/>
            <person name="Mavrich T.H."/>
            <person name="Guerrero C.N."/>
            <person name="Jacobs-Sera D.A."/>
            <person name="Hendrix R.W."/>
            <person name="Hatfull G.F."/>
        </authorList>
    </citation>
    <scope>NUCLEOTIDE SEQUENCE [LARGE SCALE GENOMIC DNA]</scope>
</reference>
<dbReference type="OrthoDB" id="17713at10239"/>
<name>A0A0K2FNH4_9CAUD</name>